<dbReference type="AlphaFoldDB" id="A0A4S8L4T1"/>
<dbReference type="Proteomes" id="UP000297245">
    <property type="component" value="Unassembled WGS sequence"/>
</dbReference>
<organism evidence="2 3">
    <name type="scientific">Dendrothele bispora (strain CBS 962.96)</name>
    <dbReference type="NCBI Taxonomy" id="1314807"/>
    <lineage>
        <taxon>Eukaryota</taxon>
        <taxon>Fungi</taxon>
        <taxon>Dikarya</taxon>
        <taxon>Basidiomycota</taxon>
        <taxon>Agaricomycotina</taxon>
        <taxon>Agaricomycetes</taxon>
        <taxon>Agaricomycetidae</taxon>
        <taxon>Agaricales</taxon>
        <taxon>Agaricales incertae sedis</taxon>
        <taxon>Dendrothele</taxon>
    </lineage>
</organism>
<feature type="region of interest" description="Disordered" evidence="1">
    <location>
        <begin position="445"/>
        <end position="488"/>
    </location>
</feature>
<evidence type="ECO:0000256" key="1">
    <source>
        <dbReference type="SAM" id="MobiDB-lite"/>
    </source>
</evidence>
<gene>
    <name evidence="2" type="ORF">K435DRAFT_844066</name>
</gene>
<feature type="compositionally biased region" description="Acidic residues" evidence="1">
    <location>
        <begin position="591"/>
        <end position="643"/>
    </location>
</feature>
<feature type="region of interest" description="Disordered" evidence="1">
    <location>
        <begin position="591"/>
        <end position="738"/>
    </location>
</feature>
<name>A0A4S8L4T1_DENBC</name>
<dbReference type="OrthoDB" id="434783at2759"/>
<proteinExistence type="predicted"/>
<reference evidence="2 3" key="1">
    <citation type="journal article" date="2019" name="Nat. Ecol. Evol.">
        <title>Megaphylogeny resolves global patterns of mushroom evolution.</title>
        <authorList>
            <person name="Varga T."/>
            <person name="Krizsan K."/>
            <person name="Foldi C."/>
            <person name="Dima B."/>
            <person name="Sanchez-Garcia M."/>
            <person name="Sanchez-Ramirez S."/>
            <person name="Szollosi G.J."/>
            <person name="Szarkandi J.G."/>
            <person name="Papp V."/>
            <person name="Albert L."/>
            <person name="Andreopoulos W."/>
            <person name="Angelini C."/>
            <person name="Antonin V."/>
            <person name="Barry K.W."/>
            <person name="Bougher N.L."/>
            <person name="Buchanan P."/>
            <person name="Buyck B."/>
            <person name="Bense V."/>
            <person name="Catcheside P."/>
            <person name="Chovatia M."/>
            <person name="Cooper J."/>
            <person name="Damon W."/>
            <person name="Desjardin D."/>
            <person name="Finy P."/>
            <person name="Geml J."/>
            <person name="Haridas S."/>
            <person name="Hughes K."/>
            <person name="Justo A."/>
            <person name="Karasinski D."/>
            <person name="Kautmanova I."/>
            <person name="Kiss B."/>
            <person name="Kocsube S."/>
            <person name="Kotiranta H."/>
            <person name="LaButti K.M."/>
            <person name="Lechner B.E."/>
            <person name="Liimatainen K."/>
            <person name="Lipzen A."/>
            <person name="Lukacs Z."/>
            <person name="Mihaltcheva S."/>
            <person name="Morgado L.N."/>
            <person name="Niskanen T."/>
            <person name="Noordeloos M.E."/>
            <person name="Ohm R.A."/>
            <person name="Ortiz-Santana B."/>
            <person name="Ovrebo C."/>
            <person name="Racz N."/>
            <person name="Riley R."/>
            <person name="Savchenko A."/>
            <person name="Shiryaev A."/>
            <person name="Soop K."/>
            <person name="Spirin V."/>
            <person name="Szebenyi C."/>
            <person name="Tomsovsky M."/>
            <person name="Tulloss R.E."/>
            <person name="Uehling J."/>
            <person name="Grigoriev I.V."/>
            <person name="Vagvolgyi C."/>
            <person name="Papp T."/>
            <person name="Martin F.M."/>
            <person name="Miettinen O."/>
            <person name="Hibbett D.S."/>
            <person name="Nagy L.G."/>
        </authorList>
    </citation>
    <scope>NUCLEOTIDE SEQUENCE [LARGE SCALE GENOMIC DNA]</scope>
    <source>
        <strain evidence="2 3">CBS 962.96</strain>
    </source>
</reference>
<feature type="compositionally biased region" description="Basic and acidic residues" evidence="1">
    <location>
        <begin position="687"/>
        <end position="698"/>
    </location>
</feature>
<feature type="compositionally biased region" description="Basic and acidic residues" evidence="1">
    <location>
        <begin position="647"/>
        <end position="665"/>
    </location>
</feature>
<feature type="region of interest" description="Disordered" evidence="1">
    <location>
        <begin position="361"/>
        <end position="391"/>
    </location>
</feature>
<feature type="compositionally biased region" description="Low complexity" evidence="1">
    <location>
        <begin position="457"/>
        <end position="474"/>
    </location>
</feature>
<feature type="compositionally biased region" description="Basic and acidic residues" evidence="1">
    <location>
        <begin position="708"/>
        <end position="719"/>
    </location>
</feature>
<accession>A0A4S8L4T1</accession>
<keyword evidence="3" id="KW-1185">Reference proteome</keyword>
<evidence type="ECO:0000313" key="3">
    <source>
        <dbReference type="Proteomes" id="UP000297245"/>
    </source>
</evidence>
<evidence type="ECO:0000313" key="2">
    <source>
        <dbReference type="EMBL" id="THU83391.1"/>
    </source>
</evidence>
<feature type="region of interest" description="Disordered" evidence="1">
    <location>
        <begin position="228"/>
        <end position="249"/>
    </location>
</feature>
<sequence length="836" mass="94141">MTDLFNASILPGELWERISFHSLACEDSFLGPPSGICSILLTCRWLYQCLSMQNNPGFYTRLFRFKFDYDAPLRRLGTQWLTTRHFSAELKKRMETLKRVRRREEPYSVQDLWTCFLMMSENDGRNERQLIEWARIYPYLQRATSMRFESEPNSSANWFSGSQGTALILWLWWMIFSREDLRVENQHIRDVLIRKLLHTFLVKGFQYSSCYGPESHFHLPLPHVHDSIDSDLEPDGSDTQSQPQAWSTAPLPNTSKIVHYTHPLMIASPLMNPGALLLWITRMETFLEGKDPIVGPLAELPLNRAEANARNLNAGGPVALGPTQEDVIRRHKNQVHAPERCKLNVKMGYDEEEDFCLPEHRHSDLNPKTTDSPCSDDNGNSSGSGGNRVGSRRYDEDWYRMVSCSDPWSTKSMLRGPVHRPGSLTGSWAGTFLQISHDVHIDLLTRPHLYPPPRPNTPSSSSSPPSQSPSQSSPQSPPSQSPQTRSRTIDNIGIFRFPLYFNLREHHCLHPDEPLEIGVDGLGEDHLLNAWLPEGIKVKETDGAVYVTSPNSNKTIRYETYVPGAASSSLTSSCSPGGAGARTWVFEEEFSTEEMDVDADEEEDEEDDGEDSDNDIAETEPEPESESEGDSCNDDDAEDDDVTSDTNSDRDENDADKFWRPQQRELRRRRRRKSASAGTTDGGGGGDDQRGKDTEGTSRKGRSTVLSGRDRQHGQRSDGDIVSGLGGEDSKEQYTPTVTHLDSGIADILVTGETGEAEGSAWGHYNLIGRVRPWDGFIVLLRTPKDHQNSGLGRWIFRGYVHDRNLVGRWRETATGVRDIGYEGPFVAKLEPRAES</sequence>
<evidence type="ECO:0008006" key="4">
    <source>
        <dbReference type="Google" id="ProtNLM"/>
    </source>
</evidence>
<protein>
    <recommendedName>
        <fullName evidence="4">F-box domain-containing protein</fullName>
    </recommendedName>
</protein>
<feature type="compositionally biased region" description="Polar residues" evidence="1">
    <location>
        <begin position="237"/>
        <end position="249"/>
    </location>
</feature>
<dbReference type="EMBL" id="ML179666">
    <property type="protein sequence ID" value="THU83391.1"/>
    <property type="molecule type" value="Genomic_DNA"/>
</dbReference>